<dbReference type="AlphaFoldDB" id="A0A0A9G014"/>
<accession>A0A0A9G014</accession>
<reference evidence="1" key="2">
    <citation type="journal article" date="2015" name="Data Brief">
        <title>Shoot transcriptome of the giant reed, Arundo donax.</title>
        <authorList>
            <person name="Barrero R.A."/>
            <person name="Guerrero F.D."/>
            <person name="Moolhuijzen P."/>
            <person name="Goolsby J.A."/>
            <person name="Tidwell J."/>
            <person name="Bellgard S.E."/>
            <person name="Bellgard M.I."/>
        </authorList>
    </citation>
    <scope>NUCLEOTIDE SEQUENCE</scope>
    <source>
        <tissue evidence="1">Shoot tissue taken approximately 20 cm above the soil surface</tissue>
    </source>
</reference>
<proteinExistence type="predicted"/>
<name>A0A0A9G014_ARUDO</name>
<evidence type="ECO:0000313" key="1">
    <source>
        <dbReference type="EMBL" id="JAE15886.1"/>
    </source>
</evidence>
<dbReference type="EMBL" id="GBRH01182010">
    <property type="protein sequence ID" value="JAE15886.1"/>
    <property type="molecule type" value="Transcribed_RNA"/>
</dbReference>
<protein>
    <submittedName>
        <fullName evidence="1">Uncharacterized protein</fullName>
    </submittedName>
</protein>
<reference evidence="1" key="1">
    <citation type="submission" date="2014-09" db="EMBL/GenBank/DDBJ databases">
        <authorList>
            <person name="Magalhaes I.L.F."/>
            <person name="Oliveira U."/>
            <person name="Santos F.R."/>
            <person name="Vidigal T.H.D.A."/>
            <person name="Brescovit A.D."/>
            <person name="Santos A.J."/>
        </authorList>
    </citation>
    <scope>NUCLEOTIDE SEQUENCE</scope>
    <source>
        <tissue evidence="1">Shoot tissue taken approximately 20 cm above the soil surface</tissue>
    </source>
</reference>
<sequence length="18" mass="2183">MFCHVQIWLTILSEDFLS</sequence>
<organism evidence="1">
    <name type="scientific">Arundo donax</name>
    <name type="common">Giant reed</name>
    <name type="synonym">Donax arundinaceus</name>
    <dbReference type="NCBI Taxonomy" id="35708"/>
    <lineage>
        <taxon>Eukaryota</taxon>
        <taxon>Viridiplantae</taxon>
        <taxon>Streptophyta</taxon>
        <taxon>Embryophyta</taxon>
        <taxon>Tracheophyta</taxon>
        <taxon>Spermatophyta</taxon>
        <taxon>Magnoliopsida</taxon>
        <taxon>Liliopsida</taxon>
        <taxon>Poales</taxon>
        <taxon>Poaceae</taxon>
        <taxon>PACMAD clade</taxon>
        <taxon>Arundinoideae</taxon>
        <taxon>Arundineae</taxon>
        <taxon>Arundo</taxon>
    </lineage>
</organism>